<evidence type="ECO:0000313" key="3">
    <source>
        <dbReference type="Proteomes" id="UP001595880"/>
    </source>
</evidence>
<dbReference type="Proteomes" id="UP001595880">
    <property type="component" value="Unassembled WGS sequence"/>
</dbReference>
<proteinExistence type="predicted"/>
<organism evidence="2 3">
    <name type="scientific">Gracilibacillus marinus</name>
    <dbReference type="NCBI Taxonomy" id="630535"/>
    <lineage>
        <taxon>Bacteria</taxon>
        <taxon>Bacillati</taxon>
        <taxon>Bacillota</taxon>
        <taxon>Bacilli</taxon>
        <taxon>Bacillales</taxon>
        <taxon>Bacillaceae</taxon>
        <taxon>Gracilibacillus</taxon>
    </lineage>
</organism>
<accession>A0ABV8VSF8</accession>
<dbReference type="Pfam" id="PF08113">
    <property type="entry name" value="CoxIIa"/>
    <property type="match status" value="1"/>
</dbReference>
<keyword evidence="3" id="KW-1185">Reference proteome</keyword>
<keyword evidence="1" id="KW-0812">Transmembrane</keyword>
<sequence length="43" mass="4660">MASAKKNTHQDHSAKGTIASVSIVAIVIVLMWIGVFSLYMARI</sequence>
<name>A0ABV8VSF8_9BACI</name>
<evidence type="ECO:0000313" key="2">
    <source>
        <dbReference type="EMBL" id="MFC4386940.1"/>
    </source>
</evidence>
<comment type="caution">
    <text evidence="2">The sequence shown here is derived from an EMBL/GenBank/DDBJ whole genome shotgun (WGS) entry which is preliminary data.</text>
</comment>
<keyword evidence="1" id="KW-1133">Transmembrane helix</keyword>
<dbReference type="RefSeq" id="WP_390196102.1">
    <property type="nucleotide sequence ID" value="NZ_JBHSDV010000001.1"/>
</dbReference>
<dbReference type="EMBL" id="JBHSDV010000001">
    <property type="protein sequence ID" value="MFC4386940.1"/>
    <property type="molecule type" value="Genomic_DNA"/>
</dbReference>
<dbReference type="InterPro" id="IPR012538">
    <property type="entry name" value="Cyt_c_oxidase_su2a"/>
</dbReference>
<gene>
    <name evidence="2" type="ORF">ACFOZ1_03855</name>
</gene>
<evidence type="ECO:0000256" key="1">
    <source>
        <dbReference type="SAM" id="Phobius"/>
    </source>
</evidence>
<protein>
    <submittedName>
        <fullName evidence="2">Cytochrome c oxidase subunit 2A</fullName>
    </submittedName>
</protein>
<reference evidence="3" key="1">
    <citation type="journal article" date="2019" name="Int. J. Syst. Evol. Microbiol.">
        <title>The Global Catalogue of Microorganisms (GCM) 10K type strain sequencing project: providing services to taxonomists for standard genome sequencing and annotation.</title>
        <authorList>
            <consortium name="The Broad Institute Genomics Platform"/>
            <consortium name="The Broad Institute Genome Sequencing Center for Infectious Disease"/>
            <person name="Wu L."/>
            <person name="Ma J."/>
        </authorList>
    </citation>
    <scope>NUCLEOTIDE SEQUENCE [LARGE SCALE GENOMIC DNA]</scope>
    <source>
        <strain evidence="3">KACC 14058</strain>
    </source>
</reference>
<keyword evidence="1" id="KW-0472">Membrane</keyword>
<feature type="transmembrane region" description="Helical" evidence="1">
    <location>
        <begin position="18"/>
        <end position="41"/>
    </location>
</feature>